<evidence type="ECO:0000313" key="1">
    <source>
        <dbReference type="EMBL" id="RPB22398.1"/>
    </source>
</evidence>
<keyword evidence="2" id="KW-1185">Reference proteome</keyword>
<protein>
    <submittedName>
        <fullName evidence="1">Uncharacterized protein</fullName>
    </submittedName>
</protein>
<gene>
    <name evidence="1" type="ORF">L211DRAFT_885359</name>
</gene>
<proteinExistence type="predicted"/>
<dbReference type="InterPro" id="IPR027408">
    <property type="entry name" value="PNPase/RNase_PH_dom_sf"/>
</dbReference>
<dbReference type="OrthoDB" id="10264038at2759"/>
<evidence type="ECO:0000313" key="2">
    <source>
        <dbReference type="Proteomes" id="UP000267821"/>
    </source>
</evidence>
<accession>A0A3N4LKX6</accession>
<reference evidence="1 2" key="1">
    <citation type="journal article" date="2018" name="Nat. Ecol. Evol.">
        <title>Pezizomycetes genomes reveal the molecular basis of ectomycorrhizal truffle lifestyle.</title>
        <authorList>
            <person name="Murat C."/>
            <person name="Payen T."/>
            <person name="Noel B."/>
            <person name="Kuo A."/>
            <person name="Morin E."/>
            <person name="Chen J."/>
            <person name="Kohler A."/>
            <person name="Krizsan K."/>
            <person name="Balestrini R."/>
            <person name="Da Silva C."/>
            <person name="Montanini B."/>
            <person name="Hainaut M."/>
            <person name="Levati E."/>
            <person name="Barry K.W."/>
            <person name="Belfiori B."/>
            <person name="Cichocki N."/>
            <person name="Clum A."/>
            <person name="Dockter R.B."/>
            <person name="Fauchery L."/>
            <person name="Guy J."/>
            <person name="Iotti M."/>
            <person name="Le Tacon F."/>
            <person name="Lindquist E.A."/>
            <person name="Lipzen A."/>
            <person name="Malagnac F."/>
            <person name="Mello A."/>
            <person name="Molinier V."/>
            <person name="Miyauchi S."/>
            <person name="Poulain J."/>
            <person name="Riccioni C."/>
            <person name="Rubini A."/>
            <person name="Sitrit Y."/>
            <person name="Splivallo R."/>
            <person name="Traeger S."/>
            <person name="Wang M."/>
            <person name="Zifcakova L."/>
            <person name="Wipf D."/>
            <person name="Zambonelli A."/>
            <person name="Paolocci F."/>
            <person name="Nowrousian M."/>
            <person name="Ottonello S."/>
            <person name="Baldrian P."/>
            <person name="Spatafora J.W."/>
            <person name="Henrissat B."/>
            <person name="Nagy L.G."/>
            <person name="Aury J.M."/>
            <person name="Wincker P."/>
            <person name="Grigoriev I.V."/>
            <person name="Bonfante P."/>
            <person name="Martin F.M."/>
        </authorList>
    </citation>
    <scope>NUCLEOTIDE SEQUENCE [LARGE SCALE GENOMIC DNA]</scope>
    <source>
        <strain evidence="1 2">ATCC MYA-4762</strain>
    </source>
</reference>
<dbReference type="Proteomes" id="UP000267821">
    <property type="component" value="Unassembled WGS sequence"/>
</dbReference>
<dbReference type="EMBL" id="ML121552">
    <property type="protein sequence ID" value="RPB22398.1"/>
    <property type="molecule type" value="Genomic_DNA"/>
</dbReference>
<name>A0A3N4LKX6_9PEZI</name>
<organism evidence="1 2">
    <name type="scientific">Terfezia boudieri ATCC MYA-4762</name>
    <dbReference type="NCBI Taxonomy" id="1051890"/>
    <lineage>
        <taxon>Eukaryota</taxon>
        <taxon>Fungi</taxon>
        <taxon>Dikarya</taxon>
        <taxon>Ascomycota</taxon>
        <taxon>Pezizomycotina</taxon>
        <taxon>Pezizomycetes</taxon>
        <taxon>Pezizales</taxon>
        <taxon>Pezizaceae</taxon>
        <taxon>Terfezia</taxon>
    </lineage>
</organism>
<dbReference type="InterPro" id="IPR036345">
    <property type="entry name" value="ExoRNase_PH_dom2_sf"/>
</dbReference>
<dbReference type="SUPFAM" id="SSF55666">
    <property type="entry name" value="Ribonuclease PH domain 2-like"/>
    <property type="match status" value="1"/>
</dbReference>
<sequence>MASPAFEGPSVAYRNYNLDVAVEGEKVTIYTLIERVPVPLSILHHPICISFSFFHGGEIVLMDATLQEEQLSEGV</sequence>
<dbReference type="Gene3D" id="3.30.230.70">
    <property type="entry name" value="GHMP Kinase, N-terminal domain"/>
    <property type="match status" value="1"/>
</dbReference>
<dbReference type="InParanoid" id="A0A3N4LKX6"/>
<dbReference type="AlphaFoldDB" id="A0A3N4LKX6"/>
<dbReference type="STRING" id="1051890.A0A3N4LKX6"/>